<evidence type="ECO:0000256" key="2">
    <source>
        <dbReference type="HAMAP-Rule" id="MF_00048"/>
    </source>
</evidence>
<dbReference type="InterPro" id="IPR003509">
    <property type="entry name" value="UPF0102_YraN-like"/>
</dbReference>
<dbReference type="CDD" id="cd20736">
    <property type="entry name" value="PoNe_Nuclease"/>
    <property type="match status" value="1"/>
</dbReference>
<gene>
    <name evidence="4" type="ORF">CEJ42_14070</name>
</gene>
<dbReference type="Proteomes" id="UP000197596">
    <property type="component" value="Unassembled WGS sequence"/>
</dbReference>
<name>A0A246WPR3_9BURK</name>
<feature type="region of interest" description="Disordered" evidence="3">
    <location>
        <begin position="9"/>
        <end position="31"/>
    </location>
</feature>
<dbReference type="HAMAP" id="MF_00048">
    <property type="entry name" value="UPF0102"/>
    <property type="match status" value="1"/>
</dbReference>
<dbReference type="InterPro" id="IPR011856">
    <property type="entry name" value="tRNA_endonuc-like_dom_sf"/>
</dbReference>
<dbReference type="Pfam" id="PF02021">
    <property type="entry name" value="UPF0102"/>
    <property type="match status" value="1"/>
</dbReference>
<dbReference type="SUPFAM" id="SSF52980">
    <property type="entry name" value="Restriction endonuclease-like"/>
    <property type="match status" value="1"/>
</dbReference>
<dbReference type="NCBIfam" id="NF009150">
    <property type="entry name" value="PRK12497.1-3"/>
    <property type="match status" value="1"/>
</dbReference>
<evidence type="ECO:0000256" key="3">
    <source>
        <dbReference type="SAM" id="MobiDB-lite"/>
    </source>
</evidence>
<dbReference type="PANTHER" id="PTHR34039:SF1">
    <property type="entry name" value="UPF0102 PROTEIN YRAN"/>
    <property type="match status" value="1"/>
</dbReference>
<dbReference type="NCBIfam" id="NF009154">
    <property type="entry name" value="PRK12497.3-3"/>
    <property type="match status" value="1"/>
</dbReference>
<feature type="compositionally biased region" description="Basic and acidic residues" evidence="3">
    <location>
        <begin position="14"/>
        <end position="30"/>
    </location>
</feature>
<evidence type="ECO:0000313" key="4">
    <source>
        <dbReference type="EMBL" id="OWY28366.1"/>
    </source>
</evidence>
<proteinExistence type="inferred from homology"/>
<organism evidence="4 5">
    <name type="scientific">Herbaspirillum robiniae</name>
    <dbReference type="NCBI Taxonomy" id="2014887"/>
    <lineage>
        <taxon>Bacteria</taxon>
        <taxon>Pseudomonadati</taxon>
        <taxon>Pseudomonadota</taxon>
        <taxon>Betaproteobacteria</taxon>
        <taxon>Burkholderiales</taxon>
        <taxon>Oxalobacteraceae</taxon>
        <taxon>Herbaspirillum</taxon>
    </lineage>
</organism>
<dbReference type="InterPro" id="IPR011335">
    <property type="entry name" value="Restrct_endonuc-II-like"/>
</dbReference>
<reference evidence="4 5" key="1">
    <citation type="submission" date="2017-06" db="EMBL/GenBank/DDBJ databases">
        <title>Herbaspirillum phytohormonus sp. nov., isolated from the root nodule of Robinia pseudoacacia in lead-zinc mine.</title>
        <authorList>
            <person name="Fan M."/>
            <person name="Lin Y."/>
        </authorList>
    </citation>
    <scope>NUCLEOTIDE SEQUENCE [LARGE SCALE GENOMIC DNA]</scope>
    <source>
        <strain evidence="4 5">HZ10</strain>
    </source>
</reference>
<accession>A0A246WPR3</accession>
<dbReference type="EMBL" id="NJGU01000007">
    <property type="protein sequence ID" value="OWY28366.1"/>
    <property type="molecule type" value="Genomic_DNA"/>
</dbReference>
<evidence type="ECO:0000313" key="5">
    <source>
        <dbReference type="Proteomes" id="UP000197596"/>
    </source>
</evidence>
<comment type="caution">
    <text evidence="4">The sequence shown here is derived from an EMBL/GenBank/DDBJ whole genome shotgun (WGS) entry which is preliminary data.</text>
</comment>
<dbReference type="GO" id="GO:0003676">
    <property type="term" value="F:nucleic acid binding"/>
    <property type="evidence" value="ECO:0007669"/>
    <property type="project" value="InterPro"/>
</dbReference>
<comment type="similarity">
    <text evidence="1 2">Belongs to the UPF0102 family.</text>
</comment>
<evidence type="ECO:0000256" key="1">
    <source>
        <dbReference type="ARBA" id="ARBA00006738"/>
    </source>
</evidence>
<dbReference type="RefSeq" id="WP_088751498.1">
    <property type="nucleotide sequence ID" value="NZ_NJGU01000007.1"/>
</dbReference>
<dbReference type="Gene3D" id="3.40.1350.10">
    <property type="match status" value="1"/>
</dbReference>
<sequence length="135" mass="14625">MGLLDAWRRSPAGRADDAGDARTGRQRTGDAAEDAALAHLRRHGLELVERNFRCKGGEIDLIMRDGASLVFVEVRARAGRTYGGAAASVTPAKQRRLIVAAQTFLQRYGSPPACRFDVVGFDGAGLEWLRNAIES</sequence>
<dbReference type="AlphaFoldDB" id="A0A246WPR3"/>
<protein>
    <recommendedName>
        <fullName evidence="2">UPF0102 protein CEJ42_14070</fullName>
    </recommendedName>
</protein>
<dbReference type="NCBIfam" id="TIGR00252">
    <property type="entry name" value="YraN family protein"/>
    <property type="match status" value="1"/>
</dbReference>
<dbReference type="PANTHER" id="PTHR34039">
    <property type="entry name" value="UPF0102 PROTEIN YRAN"/>
    <property type="match status" value="1"/>
</dbReference>